<feature type="transmembrane region" description="Helical" evidence="6">
    <location>
        <begin position="75"/>
        <end position="96"/>
    </location>
</feature>
<evidence type="ECO:0000256" key="6">
    <source>
        <dbReference type="SAM" id="Phobius"/>
    </source>
</evidence>
<dbReference type="EMBL" id="RWJN01000030">
    <property type="protein sequence ID" value="TCD69950.1"/>
    <property type="molecule type" value="Genomic_DNA"/>
</dbReference>
<dbReference type="GO" id="GO:0007189">
    <property type="term" value="P:adenylate cyclase-activating G protein-coupled receptor signaling pathway"/>
    <property type="evidence" value="ECO:0007669"/>
    <property type="project" value="TreeGrafter"/>
</dbReference>
<reference evidence="7 8" key="1">
    <citation type="submission" date="2018-11" db="EMBL/GenBank/DDBJ databases">
        <title>Genome assembly of Steccherinum ochraceum LE-BIN_3174, the white-rot fungus of the Steccherinaceae family (The Residual Polyporoid clade, Polyporales, Basidiomycota).</title>
        <authorList>
            <person name="Fedorova T.V."/>
            <person name="Glazunova O.A."/>
            <person name="Landesman E.O."/>
            <person name="Moiseenko K.V."/>
            <person name="Psurtseva N.V."/>
            <person name="Savinova O.S."/>
            <person name="Shakhova N.V."/>
            <person name="Tyazhelova T.V."/>
            <person name="Vasina D.V."/>
        </authorList>
    </citation>
    <scope>NUCLEOTIDE SEQUENCE [LARGE SCALE GENOMIC DNA]</scope>
    <source>
        <strain evidence="7 8">LE-BIN_3174</strain>
    </source>
</reference>
<comment type="subcellular location">
    <subcellularLocation>
        <location evidence="1">Membrane</location>
        <topology evidence="1">Multi-pass membrane protein</topology>
    </subcellularLocation>
</comment>
<feature type="transmembrane region" description="Helical" evidence="6">
    <location>
        <begin position="25"/>
        <end position="48"/>
    </location>
</feature>
<dbReference type="GO" id="GO:0005886">
    <property type="term" value="C:plasma membrane"/>
    <property type="evidence" value="ECO:0007669"/>
    <property type="project" value="TreeGrafter"/>
</dbReference>
<feature type="transmembrane region" description="Helical" evidence="6">
    <location>
        <begin position="103"/>
        <end position="125"/>
    </location>
</feature>
<comment type="caution">
    <text evidence="7">The sequence shown here is derived from an EMBL/GenBank/DDBJ whole genome shotgun (WGS) entry which is preliminary data.</text>
</comment>
<name>A0A4R0RMF7_9APHY</name>
<dbReference type="Gene3D" id="1.20.1070.10">
    <property type="entry name" value="Rhodopsin 7-helix transmembrane proteins"/>
    <property type="match status" value="1"/>
</dbReference>
<feature type="compositionally biased region" description="Low complexity" evidence="5">
    <location>
        <begin position="301"/>
        <end position="314"/>
    </location>
</feature>
<evidence type="ECO:0000256" key="4">
    <source>
        <dbReference type="ARBA" id="ARBA00023136"/>
    </source>
</evidence>
<keyword evidence="8" id="KW-1185">Reference proteome</keyword>
<dbReference type="OrthoDB" id="100006at2759"/>
<organism evidence="7 8">
    <name type="scientific">Steccherinum ochraceum</name>
    <dbReference type="NCBI Taxonomy" id="92696"/>
    <lineage>
        <taxon>Eukaryota</taxon>
        <taxon>Fungi</taxon>
        <taxon>Dikarya</taxon>
        <taxon>Basidiomycota</taxon>
        <taxon>Agaricomycotina</taxon>
        <taxon>Agaricomycetes</taxon>
        <taxon>Polyporales</taxon>
        <taxon>Steccherinaceae</taxon>
        <taxon>Steccherinum</taxon>
    </lineage>
</organism>
<proteinExistence type="predicted"/>
<protein>
    <recommendedName>
        <fullName evidence="9">Glucose receptor Git3 N-terminal domain-containing protein</fullName>
    </recommendedName>
</protein>
<dbReference type="GO" id="GO:0004930">
    <property type="term" value="F:G protein-coupled receptor activity"/>
    <property type="evidence" value="ECO:0007669"/>
    <property type="project" value="TreeGrafter"/>
</dbReference>
<evidence type="ECO:0008006" key="9">
    <source>
        <dbReference type="Google" id="ProtNLM"/>
    </source>
</evidence>
<evidence type="ECO:0000256" key="1">
    <source>
        <dbReference type="ARBA" id="ARBA00004141"/>
    </source>
</evidence>
<dbReference type="STRING" id="92696.A0A4R0RMF7"/>
<sequence length="347" mass="37733">MASSANNATSCPTPTVFPFSVRIGLIFVSQAAGLSAAAIICLLCYIVYSAVRAIGTSPNIRVFAMKRVLKQLGDVGVALASLAIAIHTFSVIVLGWRPQPKSTMAMIVLGGIWIFLILIATISVATHRGKDYYGDTQYWCWITSDYPAQRIALEYAWMWTAAFTNLVLYIPITLVLKGFISAQGGRLKVLRRSDSIRSMDVNDSNQAIDHLATKMLWYPAVYTCTVLPIAIVRWDAFLGHCIPWGATVASDFIFACSGLLNVLLFSVTRPALVPHRTTANFGTGIRSATPFSTSPPALAERGTFSSSRSWGSPSPTQPVELAVRTDSSTVVNVSTPNVHIQFDSEFE</sequence>
<feature type="transmembrane region" description="Helical" evidence="6">
    <location>
        <begin position="156"/>
        <end position="176"/>
    </location>
</feature>
<gene>
    <name evidence="7" type="ORF">EIP91_005539</name>
</gene>
<keyword evidence="4 6" id="KW-0472">Membrane</keyword>
<dbReference type="AlphaFoldDB" id="A0A4R0RMF7"/>
<keyword evidence="2 6" id="KW-0812">Transmembrane</keyword>
<feature type="region of interest" description="Disordered" evidence="5">
    <location>
        <begin position="292"/>
        <end position="317"/>
    </location>
</feature>
<evidence type="ECO:0000313" key="7">
    <source>
        <dbReference type="EMBL" id="TCD69950.1"/>
    </source>
</evidence>
<dbReference type="PANTHER" id="PTHR23112">
    <property type="entry name" value="G PROTEIN-COUPLED RECEPTOR 157-RELATED"/>
    <property type="match status" value="1"/>
</dbReference>
<feature type="transmembrane region" description="Helical" evidence="6">
    <location>
        <begin position="246"/>
        <end position="267"/>
    </location>
</feature>
<evidence type="ECO:0000313" key="8">
    <source>
        <dbReference type="Proteomes" id="UP000292702"/>
    </source>
</evidence>
<evidence type="ECO:0000256" key="2">
    <source>
        <dbReference type="ARBA" id="ARBA00022692"/>
    </source>
</evidence>
<evidence type="ECO:0000256" key="5">
    <source>
        <dbReference type="SAM" id="MobiDB-lite"/>
    </source>
</evidence>
<accession>A0A4R0RMF7</accession>
<feature type="transmembrane region" description="Helical" evidence="6">
    <location>
        <begin position="216"/>
        <end position="234"/>
    </location>
</feature>
<keyword evidence="3 6" id="KW-1133">Transmembrane helix</keyword>
<evidence type="ECO:0000256" key="3">
    <source>
        <dbReference type="ARBA" id="ARBA00022989"/>
    </source>
</evidence>
<dbReference type="PANTHER" id="PTHR23112:SF37">
    <property type="entry name" value="G PROTEIN-COUPLED RECEPTOR GPR1"/>
    <property type="match status" value="1"/>
</dbReference>
<dbReference type="Proteomes" id="UP000292702">
    <property type="component" value="Unassembled WGS sequence"/>
</dbReference>